<dbReference type="EC" id="4.1.1.97" evidence="3"/>
<evidence type="ECO:0000256" key="7">
    <source>
        <dbReference type="SAM" id="MobiDB-lite"/>
    </source>
</evidence>
<dbReference type="NCBIfam" id="TIGR03180">
    <property type="entry name" value="UraD_2"/>
    <property type="match status" value="1"/>
</dbReference>
<keyword evidence="4" id="KW-0659">Purine metabolism</keyword>
<feature type="domain" description="Oxo-4-hydroxy-4-carboxy-5-ureidoimidazoline decarboxylase" evidence="8">
    <location>
        <begin position="101"/>
        <end position="193"/>
    </location>
</feature>
<dbReference type="Pfam" id="PF09349">
    <property type="entry name" value="OHCU_decarbox"/>
    <property type="match status" value="2"/>
</dbReference>
<keyword evidence="10" id="KW-1185">Reference proteome</keyword>
<accession>A0A7W7WBT6</accession>
<dbReference type="GO" id="GO:0006144">
    <property type="term" value="P:purine nucleobase metabolic process"/>
    <property type="evidence" value="ECO:0007669"/>
    <property type="project" value="UniProtKB-KW"/>
</dbReference>
<sequence>MPKVNSAARVPGLAGFNALSAAEAEDGLLACCASRAFAHEVAARRPYRDLAGLAEAAEAAVRGLTWPDVQEALAAHPRIGEPPRDGGRAAPASVARTAEPPRYGGAAEAGGREASWSRREQSGVEAAGQAVLDGLAEGNRAYEERFGHVYLICATGMAAKEMLDRLRERLRNDETTERGVVRTELARITRLRVAKLLGEEA</sequence>
<comment type="caution">
    <text evidence="9">The sequence shown here is derived from an EMBL/GenBank/DDBJ whole genome shotgun (WGS) entry which is preliminary data.</text>
</comment>
<gene>
    <name evidence="9" type="ORF">FHR32_005733</name>
</gene>
<dbReference type="AlphaFoldDB" id="A0A7W7WBT6"/>
<dbReference type="InterPro" id="IPR017595">
    <property type="entry name" value="OHCU_decarboxylase-2"/>
</dbReference>
<dbReference type="PANTHER" id="PTHR43466:SF1">
    <property type="entry name" value="2-OXO-4-HYDROXY-4-CARBOXY-5-UREIDOIMIDAZOLINE DECARBOXYLASE-RELATED"/>
    <property type="match status" value="1"/>
</dbReference>
<name>A0A7W7WBT6_9ACTN</name>
<dbReference type="SUPFAM" id="SSF158694">
    <property type="entry name" value="UraD-Like"/>
    <property type="match status" value="1"/>
</dbReference>
<dbReference type="InterPro" id="IPR036778">
    <property type="entry name" value="OHCU_decarboxylase_sf"/>
</dbReference>
<feature type="region of interest" description="Disordered" evidence="7">
    <location>
        <begin position="76"/>
        <end position="122"/>
    </location>
</feature>
<feature type="compositionally biased region" description="Basic and acidic residues" evidence="7">
    <location>
        <begin position="78"/>
        <end position="87"/>
    </location>
</feature>
<evidence type="ECO:0000256" key="1">
    <source>
        <dbReference type="ARBA" id="ARBA00001163"/>
    </source>
</evidence>
<organism evidence="9 10">
    <name type="scientific">Streptosporangium album</name>
    <dbReference type="NCBI Taxonomy" id="47479"/>
    <lineage>
        <taxon>Bacteria</taxon>
        <taxon>Bacillati</taxon>
        <taxon>Actinomycetota</taxon>
        <taxon>Actinomycetes</taxon>
        <taxon>Streptosporangiales</taxon>
        <taxon>Streptosporangiaceae</taxon>
        <taxon>Streptosporangium</taxon>
    </lineage>
</organism>
<dbReference type="EMBL" id="JACHJU010000002">
    <property type="protein sequence ID" value="MBB4941356.1"/>
    <property type="molecule type" value="Genomic_DNA"/>
</dbReference>
<dbReference type="NCBIfam" id="NF010372">
    <property type="entry name" value="PRK13798.1"/>
    <property type="match status" value="1"/>
</dbReference>
<dbReference type="GO" id="GO:0019628">
    <property type="term" value="P:urate catabolic process"/>
    <property type="evidence" value="ECO:0007669"/>
    <property type="project" value="TreeGrafter"/>
</dbReference>
<comment type="catalytic activity">
    <reaction evidence="1">
        <text>5-hydroxy-2-oxo-4-ureido-2,5-dihydro-1H-imidazole-5-carboxylate + H(+) = (S)-allantoin + CO2</text>
        <dbReference type="Rhea" id="RHEA:26301"/>
        <dbReference type="ChEBI" id="CHEBI:15378"/>
        <dbReference type="ChEBI" id="CHEBI:15678"/>
        <dbReference type="ChEBI" id="CHEBI:16526"/>
        <dbReference type="ChEBI" id="CHEBI:58639"/>
        <dbReference type="EC" id="4.1.1.97"/>
    </reaction>
</comment>
<protein>
    <recommendedName>
        <fullName evidence="3">2-oxo-4-hydroxy-4-carboxy-5-ureidoimidazoline decarboxylase</fullName>
        <ecNumber evidence="3">4.1.1.97</ecNumber>
    </recommendedName>
</protein>
<evidence type="ECO:0000259" key="8">
    <source>
        <dbReference type="Pfam" id="PF09349"/>
    </source>
</evidence>
<comment type="pathway">
    <text evidence="2">Purine metabolism; urate degradation; (S)-allantoin from urate: step 3/3.</text>
</comment>
<reference evidence="9 10" key="1">
    <citation type="submission" date="2020-08" db="EMBL/GenBank/DDBJ databases">
        <title>Sequencing the genomes of 1000 actinobacteria strains.</title>
        <authorList>
            <person name="Klenk H.-P."/>
        </authorList>
    </citation>
    <scope>NUCLEOTIDE SEQUENCE [LARGE SCALE GENOMIC DNA]</scope>
    <source>
        <strain evidence="9 10">DSM 43023</strain>
    </source>
</reference>
<evidence type="ECO:0000313" key="9">
    <source>
        <dbReference type="EMBL" id="MBB4941356.1"/>
    </source>
</evidence>
<dbReference type="InterPro" id="IPR018020">
    <property type="entry name" value="OHCU_decarboxylase"/>
</dbReference>
<evidence type="ECO:0000256" key="4">
    <source>
        <dbReference type="ARBA" id="ARBA00022631"/>
    </source>
</evidence>
<dbReference type="PANTHER" id="PTHR43466">
    <property type="entry name" value="2-OXO-4-HYDROXY-4-CARBOXY-5-UREIDOIMIDAZOLINE DECARBOXYLASE-RELATED"/>
    <property type="match status" value="1"/>
</dbReference>
<evidence type="ECO:0000256" key="5">
    <source>
        <dbReference type="ARBA" id="ARBA00022793"/>
    </source>
</evidence>
<dbReference type="Proteomes" id="UP000534286">
    <property type="component" value="Unassembled WGS sequence"/>
</dbReference>
<evidence type="ECO:0000256" key="3">
    <source>
        <dbReference type="ARBA" id="ARBA00012257"/>
    </source>
</evidence>
<evidence type="ECO:0000256" key="6">
    <source>
        <dbReference type="ARBA" id="ARBA00023239"/>
    </source>
</evidence>
<feature type="domain" description="Oxo-4-hydroxy-4-carboxy-5-ureidoimidazoline decarboxylase" evidence="8">
    <location>
        <begin position="17"/>
        <end position="93"/>
    </location>
</feature>
<proteinExistence type="predicted"/>
<dbReference type="Gene3D" id="1.10.3330.10">
    <property type="entry name" value="Oxo-4-hydroxy-4-carboxy-5-ureidoimidazoline decarboxylase"/>
    <property type="match status" value="1"/>
</dbReference>
<keyword evidence="5" id="KW-0210">Decarboxylase</keyword>
<dbReference type="RefSeq" id="WP_184757458.1">
    <property type="nucleotide sequence ID" value="NZ_BAABEK010000032.1"/>
</dbReference>
<evidence type="ECO:0000256" key="2">
    <source>
        <dbReference type="ARBA" id="ARBA00004754"/>
    </source>
</evidence>
<dbReference type="GO" id="GO:0051997">
    <property type="term" value="F:2-oxo-4-hydroxy-4-carboxy-5-ureidoimidazoline decarboxylase activity"/>
    <property type="evidence" value="ECO:0007669"/>
    <property type="project" value="UniProtKB-EC"/>
</dbReference>
<evidence type="ECO:0000313" key="10">
    <source>
        <dbReference type="Proteomes" id="UP000534286"/>
    </source>
</evidence>
<keyword evidence="6 9" id="KW-0456">Lyase</keyword>